<dbReference type="AlphaFoldDB" id="A0AAX6GCN5"/>
<protein>
    <submittedName>
        <fullName evidence="1">Transportin-1-like</fullName>
    </submittedName>
</protein>
<keyword evidence="2" id="KW-1185">Reference proteome</keyword>
<dbReference type="EMBL" id="JANAVB010021245">
    <property type="protein sequence ID" value="KAJ6826008.1"/>
    <property type="molecule type" value="Genomic_DNA"/>
</dbReference>
<dbReference type="Proteomes" id="UP001140949">
    <property type="component" value="Unassembled WGS sequence"/>
</dbReference>
<dbReference type="Gene3D" id="1.25.10.10">
    <property type="entry name" value="Leucine-rich Repeat Variant"/>
    <property type="match status" value="1"/>
</dbReference>
<organism evidence="1 2">
    <name type="scientific">Iris pallida</name>
    <name type="common">Sweet iris</name>
    <dbReference type="NCBI Taxonomy" id="29817"/>
    <lineage>
        <taxon>Eukaryota</taxon>
        <taxon>Viridiplantae</taxon>
        <taxon>Streptophyta</taxon>
        <taxon>Embryophyta</taxon>
        <taxon>Tracheophyta</taxon>
        <taxon>Spermatophyta</taxon>
        <taxon>Magnoliopsida</taxon>
        <taxon>Liliopsida</taxon>
        <taxon>Asparagales</taxon>
        <taxon>Iridaceae</taxon>
        <taxon>Iridoideae</taxon>
        <taxon>Irideae</taxon>
        <taxon>Iris</taxon>
    </lineage>
</organism>
<reference evidence="1" key="2">
    <citation type="submission" date="2023-04" db="EMBL/GenBank/DDBJ databases">
        <authorList>
            <person name="Bruccoleri R.E."/>
            <person name="Oakeley E.J."/>
            <person name="Faust A.-M."/>
            <person name="Dessus-Babus S."/>
            <person name="Altorfer M."/>
            <person name="Burckhardt D."/>
            <person name="Oertli M."/>
            <person name="Naumann U."/>
            <person name="Petersen F."/>
            <person name="Wong J."/>
        </authorList>
    </citation>
    <scope>NUCLEOTIDE SEQUENCE</scope>
    <source>
        <strain evidence="1">GSM-AAB239-AS_SAM_17_03QT</strain>
        <tissue evidence="1">Leaf</tissue>
    </source>
</reference>
<gene>
    <name evidence="1" type="ORF">M6B38_374425</name>
</gene>
<comment type="caution">
    <text evidence="1">The sequence shown here is derived from an EMBL/GenBank/DDBJ whole genome shotgun (WGS) entry which is preliminary data.</text>
</comment>
<evidence type="ECO:0000313" key="1">
    <source>
        <dbReference type="EMBL" id="KAJ6826008.1"/>
    </source>
</evidence>
<sequence length="71" mass="8054">MVRSNPSGAVSSLAYMLKAIASWHEIRSEDLHNEVGQVLNGYKQMLGNGVWERCLSTLEPKVIQKFTRYQS</sequence>
<evidence type="ECO:0000313" key="2">
    <source>
        <dbReference type="Proteomes" id="UP001140949"/>
    </source>
</evidence>
<dbReference type="InterPro" id="IPR011989">
    <property type="entry name" value="ARM-like"/>
</dbReference>
<name>A0AAX6GCN5_IRIPA</name>
<proteinExistence type="predicted"/>
<accession>A0AAX6GCN5</accession>
<reference evidence="1" key="1">
    <citation type="journal article" date="2023" name="GigaByte">
        <title>Genome assembly of the bearded iris, Iris pallida Lam.</title>
        <authorList>
            <person name="Bruccoleri R.E."/>
            <person name="Oakeley E.J."/>
            <person name="Faust A.M.E."/>
            <person name="Altorfer M."/>
            <person name="Dessus-Babus S."/>
            <person name="Burckhardt D."/>
            <person name="Oertli M."/>
            <person name="Naumann U."/>
            <person name="Petersen F."/>
            <person name="Wong J."/>
        </authorList>
    </citation>
    <scope>NUCLEOTIDE SEQUENCE</scope>
    <source>
        <strain evidence="1">GSM-AAB239-AS_SAM_17_03QT</strain>
    </source>
</reference>